<dbReference type="AlphaFoldDB" id="A0AAD9L5Q4"/>
<sequence length="193" mass="20948">MSKTDKVIDTADKAMDQATRPLMGQAGDPDHAVGHPLHPATVHWPIAFLSTNLTIGAIPVSSIPSAIANSRWFPPFSAFPAIAHYAGIAGLAFSLPSIITGFGEEYQMIRNQIKSKGSLSTVVRDAWQQNDKDGVKLYMTSKHASLNTAVAGIVAWNVYHSLSSSQHLLPRYNMLASALAIPILFYCTSRRLM</sequence>
<accession>A0AAD9L5Q4</accession>
<gene>
    <name evidence="2" type="ORF">DB88DRAFT_225757</name>
</gene>
<keyword evidence="1" id="KW-0472">Membrane</keyword>
<evidence type="ECO:0008006" key="4">
    <source>
        <dbReference type="Google" id="ProtNLM"/>
    </source>
</evidence>
<keyword evidence="3" id="KW-1185">Reference proteome</keyword>
<feature type="transmembrane region" description="Helical" evidence="1">
    <location>
        <begin position="82"/>
        <end position="102"/>
    </location>
</feature>
<name>A0AAD9L5Q4_PAPLA</name>
<protein>
    <recommendedName>
        <fullName evidence="4">DUF2231 domain-containing protein</fullName>
    </recommendedName>
</protein>
<keyword evidence="1" id="KW-0812">Transmembrane</keyword>
<evidence type="ECO:0000313" key="2">
    <source>
        <dbReference type="EMBL" id="KAK1924590.1"/>
    </source>
</evidence>
<comment type="caution">
    <text evidence="2">The sequence shown here is derived from an EMBL/GenBank/DDBJ whole genome shotgun (WGS) entry which is preliminary data.</text>
</comment>
<organism evidence="2 3">
    <name type="scientific">Papiliotrema laurentii</name>
    <name type="common">Cryptococcus laurentii</name>
    <dbReference type="NCBI Taxonomy" id="5418"/>
    <lineage>
        <taxon>Eukaryota</taxon>
        <taxon>Fungi</taxon>
        <taxon>Dikarya</taxon>
        <taxon>Basidiomycota</taxon>
        <taxon>Agaricomycotina</taxon>
        <taxon>Tremellomycetes</taxon>
        <taxon>Tremellales</taxon>
        <taxon>Rhynchogastremaceae</taxon>
        <taxon>Papiliotrema</taxon>
    </lineage>
</organism>
<dbReference type="EMBL" id="JAODAN010000004">
    <property type="protein sequence ID" value="KAK1924590.1"/>
    <property type="molecule type" value="Genomic_DNA"/>
</dbReference>
<evidence type="ECO:0000256" key="1">
    <source>
        <dbReference type="SAM" id="Phobius"/>
    </source>
</evidence>
<keyword evidence="1" id="KW-1133">Transmembrane helix</keyword>
<dbReference type="Proteomes" id="UP001182556">
    <property type="component" value="Unassembled WGS sequence"/>
</dbReference>
<evidence type="ECO:0000313" key="3">
    <source>
        <dbReference type="Proteomes" id="UP001182556"/>
    </source>
</evidence>
<reference evidence="2" key="1">
    <citation type="submission" date="2023-02" db="EMBL/GenBank/DDBJ databases">
        <title>Identification and recombinant expression of a fungal hydrolase from Papiliotrema laurentii that hydrolyzes apple cutin and clears colloidal polyester polyurethane.</title>
        <authorList>
            <consortium name="DOE Joint Genome Institute"/>
            <person name="Roman V.A."/>
            <person name="Bojanowski C."/>
            <person name="Crable B.R."/>
            <person name="Wagner D.N."/>
            <person name="Hung C.S."/>
            <person name="Nadeau L.J."/>
            <person name="Schratz L."/>
            <person name="Haridas S."/>
            <person name="Pangilinan J."/>
            <person name="Lipzen A."/>
            <person name="Na H."/>
            <person name="Yan M."/>
            <person name="Ng V."/>
            <person name="Grigoriev I.V."/>
            <person name="Spatafora J.W."/>
            <person name="Barlow D."/>
            <person name="Biffinger J."/>
            <person name="Kelley-Loughnane N."/>
            <person name="Varaljay V.A."/>
            <person name="Crookes-Goodson W.J."/>
        </authorList>
    </citation>
    <scope>NUCLEOTIDE SEQUENCE</scope>
    <source>
        <strain evidence="2">5307AH</strain>
    </source>
</reference>
<proteinExistence type="predicted"/>